<proteinExistence type="inferred from homology"/>
<dbReference type="InterPro" id="IPR001461">
    <property type="entry name" value="Aspartic_peptidase_A1"/>
</dbReference>
<name>A0A8H7QT39_9FUNG</name>
<dbReference type="Gene3D" id="2.40.70.10">
    <property type="entry name" value="Acid Proteases"/>
    <property type="match status" value="2"/>
</dbReference>
<accession>A0A8H7QT39</accession>
<dbReference type="OrthoDB" id="3089at2759"/>
<evidence type="ECO:0000313" key="4">
    <source>
        <dbReference type="EMBL" id="KAG2197146.1"/>
    </source>
</evidence>
<reference evidence="4" key="1">
    <citation type="submission" date="2020-12" db="EMBL/GenBank/DDBJ databases">
        <title>Metabolic potential, ecology and presence of endohyphal bacteria is reflected in genomic diversity of Mucoromycotina.</title>
        <authorList>
            <person name="Muszewska A."/>
            <person name="Okrasinska A."/>
            <person name="Steczkiewicz K."/>
            <person name="Drgas O."/>
            <person name="Orlowska M."/>
            <person name="Perlinska-Lenart U."/>
            <person name="Aleksandrzak-Piekarczyk T."/>
            <person name="Szatraj K."/>
            <person name="Zielenkiewicz U."/>
            <person name="Pilsyk S."/>
            <person name="Malc E."/>
            <person name="Mieczkowski P."/>
            <person name="Kruszewska J.S."/>
            <person name="Biernat P."/>
            <person name="Pawlowska J."/>
        </authorList>
    </citation>
    <scope>NUCLEOTIDE SEQUENCE</scope>
    <source>
        <strain evidence="4">CBS 226.32</strain>
    </source>
</reference>
<comment type="caution">
    <text evidence="4">The sequence shown here is derived from an EMBL/GenBank/DDBJ whole genome shotgun (WGS) entry which is preliminary data.</text>
</comment>
<dbReference type="PANTHER" id="PTHR47966">
    <property type="entry name" value="BETA-SITE APP-CLEAVING ENZYME, ISOFORM A-RELATED"/>
    <property type="match status" value="1"/>
</dbReference>
<dbReference type="InterPro" id="IPR021109">
    <property type="entry name" value="Peptidase_aspartic_dom_sf"/>
</dbReference>
<dbReference type="GO" id="GO:0004190">
    <property type="term" value="F:aspartic-type endopeptidase activity"/>
    <property type="evidence" value="ECO:0007669"/>
    <property type="project" value="InterPro"/>
</dbReference>
<dbReference type="Pfam" id="PF00026">
    <property type="entry name" value="Asp"/>
    <property type="match status" value="2"/>
</dbReference>
<evidence type="ECO:0000313" key="5">
    <source>
        <dbReference type="Proteomes" id="UP000650833"/>
    </source>
</evidence>
<organism evidence="4 5">
    <name type="scientific">Mucor plumbeus</name>
    <dbReference type="NCBI Taxonomy" id="97098"/>
    <lineage>
        <taxon>Eukaryota</taxon>
        <taxon>Fungi</taxon>
        <taxon>Fungi incertae sedis</taxon>
        <taxon>Mucoromycota</taxon>
        <taxon>Mucoromycotina</taxon>
        <taxon>Mucoromycetes</taxon>
        <taxon>Mucorales</taxon>
        <taxon>Mucorineae</taxon>
        <taxon>Mucoraceae</taxon>
        <taxon>Mucor</taxon>
    </lineage>
</organism>
<dbReference type="EMBL" id="JAEPRC010000442">
    <property type="protein sequence ID" value="KAG2197146.1"/>
    <property type="molecule type" value="Genomic_DNA"/>
</dbReference>
<feature type="transmembrane region" description="Helical" evidence="2">
    <location>
        <begin position="460"/>
        <end position="480"/>
    </location>
</feature>
<evidence type="ECO:0000256" key="2">
    <source>
        <dbReference type="SAM" id="Phobius"/>
    </source>
</evidence>
<sequence>MQNNQRQKPWTAHLDLYGNPECDYYAQLTIGSTPMNLVLDTGSANTAVISDLCLTQNCSFVQKPHLPIPHSYSFDKVNATYGNIKLHSSWKGYATGQLISFDHVQQAFARVDVITDHQSFFIPRCPKNQGIWGLAHPSLQTRPRKSNGHVSNSKQQKLTLFDSIRREKGLPNAFTVQICPKSAVDPVFAHELKFLSLNSTMRHVHQQPLKEKTCLRDGHFWLGGYSSQSVGSEIVWVPLSHSRYYEVKINRFLVNGKTVPGMEQINTPRTIVDTGSKDIVLSPQNLQKLLNALWHSKLVQFDDSVSKEHEKSFWLDHVQLSLPKNALTISRNVSIAIEFEGNQVVSVPIENILNIRSLGEQISDWVNVSWTGLSNGGGSDNMASTILGNTLFQGKTVIFDRGREEDASHKKTSRIGFADASACCRASSANDVDILLSVDSVTKVSTIHQNHGANTVQICLILLIALSGIGFFSTMAIFFVNNYQDKKKRTAAAAAITTITTATTTADFNQDEQNQIQIIK</sequence>
<dbReference type="GO" id="GO:0006508">
    <property type="term" value="P:proteolysis"/>
    <property type="evidence" value="ECO:0007669"/>
    <property type="project" value="InterPro"/>
</dbReference>
<keyword evidence="2" id="KW-1133">Transmembrane helix</keyword>
<dbReference type="SUPFAM" id="SSF50630">
    <property type="entry name" value="Acid proteases"/>
    <property type="match status" value="1"/>
</dbReference>
<dbReference type="Proteomes" id="UP000650833">
    <property type="component" value="Unassembled WGS sequence"/>
</dbReference>
<dbReference type="PROSITE" id="PS51767">
    <property type="entry name" value="PEPTIDASE_A1"/>
    <property type="match status" value="1"/>
</dbReference>
<dbReference type="AlphaFoldDB" id="A0A8H7QT39"/>
<comment type="similarity">
    <text evidence="1">Belongs to the peptidase A1 family.</text>
</comment>
<keyword evidence="2" id="KW-0472">Membrane</keyword>
<evidence type="ECO:0000256" key="1">
    <source>
        <dbReference type="ARBA" id="ARBA00007447"/>
    </source>
</evidence>
<keyword evidence="2" id="KW-0812">Transmembrane</keyword>
<dbReference type="InterPro" id="IPR034164">
    <property type="entry name" value="Pepsin-like_dom"/>
</dbReference>
<evidence type="ECO:0000259" key="3">
    <source>
        <dbReference type="PROSITE" id="PS51767"/>
    </source>
</evidence>
<feature type="domain" description="Peptidase A1" evidence="3">
    <location>
        <begin position="24"/>
        <end position="418"/>
    </location>
</feature>
<keyword evidence="5" id="KW-1185">Reference proteome</keyword>
<dbReference type="CDD" id="cd05471">
    <property type="entry name" value="pepsin_like"/>
    <property type="match status" value="1"/>
</dbReference>
<gene>
    <name evidence="4" type="ORF">INT46_004561</name>
</gene>
<protein>
    <recommendedName>
        <fullName evidence="3">Peptidase A1 domain-containing protein</fullName>
    </recommendedName>
</protein>
<dbReference type="InterPro" id="IPR033121">
    <property type="entry name" value="PEPTIDASE_A1"/>
</dbReference>